<accession>A0A2K8SZE0</accession>
<dbReference type="KEGG" id="nfl:COO91_06834"/>
<protein>
    <submittedName>
        <fullName evidence="1">Uncharacterized protein</fullName>
    </submittedName>
</protein>
<evidence type="ECO:0000313" key="1">
    <source>
        <dbReference type="EMBL" id="AUB40807.1"/>
    </source>
</evidence>
<proteinExistence type="predicted"/>
<sequence>MIYFFCLRTQDPELSENSEQSKGLRLSFVSKEDKATVLEEQLGSRPALRSEVQ</sequence>
<keyword evidence="2" id="KW-1185">Reference proteome</keyword>
<dbReference type="AlphaFoldDB" id="A0A2K8SZE0"/>
<reference evidence="1 2" key="1">
    <citation type="submission" date="2017-11" db="EMBL/GenBank/DDBJ databases">
        <title>Complete genome of a free-living desiccation-tolerant cyanobacterium and its photosynthetic adaptation to extreme terrestrial habitat.</title>
        <authorList>
            <person name="Shang J."/>
        </authorList>
    </citation>
    <scope>NUCLEOTIDE SEQUENCE [LARGE SCALE GENOMIC DNA]</scope>
    <source>
        <strain evidence="1 2">CCNUN1</strain>
    </source>
</reference>
<name>A0A2K8SZE0_9NOSO</name>
<dbReference type="Proteomes" id="UP000232003">
    <property type="component" value="Chromosome"/>
</dbReference>
<gene>
    <name evidence="1" type="ORF">COO91_06834</name>
</gene>
<dbReference type="EMBL" id="CP024785">
    <property type="protein sequence ID" value="AUB40807.1"/>
    <property type="molecule type" value="Genomic_DNA"/>
</dbReference>
<evidence type="ECO:0000313" key="2">
    <source>
        <dbReference type="Proteomes" id="UP000232003"/>
    </source>
</evidence>
<organism evidence="1 2">
    <name type="scientific">Nostoc flagelliforme CCNUN1</name>
    <dbReference type="NCBI Taxonomy" id="2038116"/>
    <lineage>
        <taxon>Bacteria</taxon>
        <taxon>Bacillati</taxon>
        <taxon>Cyanobacteriota</taxon>
        <taxon>Cyanophyceae</taxon>
        <taxon>Nostocales</taxon>
        <taxon>Nostocaceae</taxon>
        <taxon>Nostoc</taxon>
    </lineage>
</organism>